<proteinExistence type="predicted"/>
<dbReference type="AlphaFoldDB" id="A0A3M6UT01"/>
<name>A0A3M6UT01_POCDA</name>
<keyword evidence="2" id="KW-1185">Reference proteome</keyword>
<evidence type="ECO:0000313" key="2">
    <source>
        <dbReference type="Proteomes" id="UP000275408"/>
    </source>
</evidence>
<gene>
    <name evidence="1" type="ORF">pdam_00025761</name>
</gene>
<evidence type="ECO:0000313" key="1">
    <source>
        <dbReference type="EMBL" id="RMX56729.1"/>
    </source>
</evidence>
<sequence length="171" mass="19363">MITTFTDTDEKTYTFQEYLKSRGLFASRFHVYLMSTFVRDGVEGSANGADRKTQITGDFEHLMATNVSTTEENQSVLLVLKNQLGKSPFPDQTVSGNKLHITYESVTNSSFSDVVMRVMSFSRARCYDVYSFQDPIIQDMPLTDFDQLDCGFNVVDISKGEKVFLQRGDDP</sequence>
<comment type="caution">
    <text evidence="1">The sequence shown here is derived from an EMBL/GenBank/DDBJ whole genome shotgun (WGS) entry which is preliminary data.</text>
</comment>
<dbReference type="Proteomes" id="UP000275408">
    <property type="component" value="Unassembled WGS sequence"/>
</dbReference>
<dbReference type="EMBL" id="RCHS01000807">
    <property type="protein sequence ID" value="RMX56729.1"/>
    <property type="molecule type" value="Genomic_DNA"/>
</dbReference>
<reference evidence="1 2" key="1">
    <citation type="journal article" date="2018" name="Sci. Rep.">
        <title>Comparative analysis of the Pocillopora damicornis genome highlights role of immune system in coral evolution.</title>
        <authorList>
            <person name="Cunning R."/>
            <person name="Bay R.A."/>
            <person name="Gillette P."/>
            <person name="Baker A.C."/>
            <person name="Traylor-Knowles N."/>
        </authorList>
    </citation>
    <scope>NUCLEOTIDE SEQUENCE [LARGE SCALE GENOMIC DNA]</scope>
    <source>
        <strain evidence="1">RSMAS</strain>
        <tissue evidence="1">Whole animal</tissue>
    </source>
</reference>
<organism evidence="1 2">
    <name type="scientific">Pocillopora damicornis</name>
    <name type="common">Cauliflower coral</name>
    <name type="synonym">Millepora damicornis</name>
    <dbReference type="NCBI Taxonomy" id="46731"/>
    <lineage>
        <taxon>Eukaryota</taxon>
        <taxon>Metazoa</taxon>
        <taxon>Cnidaria</taxon>
        <taxon>Anthozoa</taxon>
        <taxon>Hexacorallia</taxon>
        <taxon>Scleractinia</taxon>
        <taxon>Astrocoeniina</taxon>
        <taxon>Pocilloporidae</taxon>
        <taxon>Pocillopora</taxon>
    </lineage>
</organism>
<accession>A0A3M6UT01</accession>
<protein>
    <submittedName>
        <fullName evidence="1">Uncharacterized protein</fullName>
    </submittedName>
</protein>
<feature type="non-terminal residue" evidence="1">
    <location>
        <position position="171"/>
    </location>
</feature>